<sequence length="397" mass="44953">MVVRQKRSEVCKSNGTSDSSKRPRALKEEEEETGRQQDNLHPRHQQPHTSTITSSSSTFISSSSSSFSSSVKLRSQSPETTVPRHQQGRLSSFASSSSFPDSSSSSSSSSSSAASSSEDEGETDEGEREQIDYRPKLELLQEGDRGTLTGMPVRLYADGIFDLFHFGHAKALEQAKKLYPHTHLMVGCCSDSVTHQYKGITVMSEDERYESLRHCKWVDEVVEDAPWVVNDEFLAKHNIDYVCHDALPYADTSGQADDGDVYSHLKRNGKFLETQRTDGISTSDIINRVIVHYDDYVLRQLQRGYSAKEMNVPQWKETTLLTRKYLHDVATTTTKTIGDFQHSFISLFNRNSDIRCTLRKRRKETWHRMSSLFRTPFIAAEVEGMQSVGPVSKKMKR</sequence>
<organism evidence="11">
    <name type="scientific">Nannochloropsis oceanica</name>
    <dbReference type="NCBI Taxonomy" id="145522"/>
    <lineage>
        <taxon>Eukaryota</taxon>
        <taxon>Sar</taxon>
        <taxon>Stramenopiles</taxon>
        <taxon>Ochrophyta</taxon>
        <taxon>Eustigmatophyceae</taxon>
        <taxon>Eustigmatales</taxon>
        <taxon>Monodopsidaceae</taxon>
        <taxon>Nannochloropsis</taxon>
    </lineage>
</organism>
<feature type="compositionally biased region" description="Polar residues" evidence="9">
    <location>
        <begin position="71"/>
        <end position="90"/>
    </location>
</feature>
<name>A0A348AZ83_9STRA</name>
<dbReference type="InterPro" id="IPR004821">
    <property type="entry name" value="Cyt_trans-like"/>
</dbReference>
<proteinExistence type="evidence at transcript level"/>
<evidence type="ECO:0000259" key="10">
    <source>
        <dbReference type="Pfam" id="PF01467"/>
    </source>
</evidence>
<evidence type="ECO:0000256" key="8">
    <source>
        <dbReference type="ARBA" id="ARBA00026101"/>
    </source>
</evidence>
<dbReference type="NCBIfam" id="TIGR00125">
    <property type="entry name" value="cyt_tran_rel"/>
    <property type="match status" value="1"/>
</dbReference>
<evidence type="ECO:0000256" key="4">
    <source>
        <dbReference type="ARBA" id="ARBA00022695"/>
    </source>
</evidence>
<evidence type="ECO:0000313" key="11">
    <source>
        <dbReference type="EMBL" id="BBD19665.1"/>
    </source>
</evidence>
<gene>
    <name evidence="11" type="primary">CCT1</name>
</gene>
<feature type="region of interest" description="Disordered" evidence="9">
    <location>
        <begin position="1"/>
        <end position="138"/>
    </location>
</feature>
<evidence type="ECO:0000256" key="1">
    <source>
        <dbReference type="ARBA" id="ARBA00010101"/>
    </source>
</evidence>
<dbReference type="InterPro" id="IPR014729">
    <property type="entry name" value="Rossmann-like_a/b/a_fold"/>
</dbReference>
<evidence type="ECO:0000256" key="9">
    <source>
        <dbReference type="SAM" id="MobiDB-lite"/>
    </source>
</evidence>
<dbReference type="SUPFAM" id="SSF52374">
    <property type="entry name" value="Nucleotidylyl transferase"/>
    <property type="match status" value="1"/>
</dbReference>
<evidence type="ECO:0000256" key="2">
    <source>
        <dbReference type="ARBA" id="ARBA00022516"/>
    </source>
</evidence>
<keyword evidence="6" id="KW-0594">Phospholipid biosynthesis</keyword>
<dbReference type="PANTHER" id="PTHR10739:SF13">
    <property type="entry name" value="CHOLINE-PHOSPHATE CYTIDYLYLTRANSFERASE"/>
    <property type="match status" value="1"/>
</dbReference>
<dbReference type="Gene3D" id="3.40.50.620">
    <property type="entry name" value="HUPs"/>
    <property type="match status" value="1"/>
</dbReference>
<dbReference type="AlphaFoldDB" id="A0A348AZ83"/>
<feature type="compositionally biased region" description="Basic and acidic residues" evidence="9">
    <location>
        <begin position="1"/>
        <end position="10"/>
    </location>
</feature>
<evidence type="ECO:0000256" key="5">
    <source>
        <dbReference type="ARBA" id="ARBA00023098"/>
    </source>
</evidence>
<feature type="compositionally biased region" description="Low complexity" evidence="9">
    <location>
        <begin position="49"/>
        <end position="70"/>
    </location>
</feature>
<feature type="compositionally biased region" description="Basic and acidic residues" evidence="9">
    <location>
        <begin position="128"/>
        <end position="138"/>
    </location>
</feature>
<keyword evidence="2" id="KW-0444">Lipid biosynthesis</keyword>
<feature type="compositionally biased region" description="Low complexity" evidence="9">
    <location>
        <begin position="91"/>
        <end position="116"/>
    </location>
</feature>
<dbReference type="PANTHER" id="PTHR10739">
    <property type="entry name" value="CYTIDYLYLTRANSFERASE"/>
    <property type="match status" value="1"/>
</dbReference>
<dbReference type="EMBL" id="LC375794">
    <property type="protein sequence ID" value="BBD19665.1"/>
    <property type="molecule type" value="mRNA"/>
</dbReference>
<dbReference type="GO" id="GO:0031210">
    <property type="term" value="F:phosphatidylcholine binding"/>
    <property type="evidence" value="ECO:0007669"/>
    <property type="project" value="TreeGrafter"/>
</dbReference>
<dbReference type="InterPro" id="IPR041723">
    <property type="entry name" value="CCT"/>
</dbReference>
<dbReference type="GO" id="GO:0004105">
    <property type="term" value="F:choline-phosphate cytidylyltransferase activity"/>
    <property type="evidence" value="ECO:0007669"/>
    <property type="project" value="UniProtKB-EC"/>
</dbReference>
<dbReference type="SMR" id="A0A348AZ83"/>
<keyword evidence="7" id="KW-1208">Phospholipid metabolism</keyword>
<evidence type="ECO:0000256" key="3">
    <source>
        <dbReference type="ARBA" id="ARBA00022679"/>
    </source>
</evidence>
<reference evidence="11" key="1">
    <citation type="journal article" date="2018" name="Plant Physiol.">
        <title>Betaine Lipid Is Crucial for Adapting to Low Temperature and Phosphate Deficiency in Nannochloropsis.</title>
        <authorList>
            <person name="Murakami H."/>
            <person name="Nobusawa T."/>
            <person name="Hori K."/>
            <person name="Shimojima M."/>
            <person name="Ohta H."/>
        </authorList>
    </citation>
    <scope>NUCLEOTIDE SEQUENCE</scope>
    <source>
        <strain evidence="11">NIES-2145</strain>
    </source>
</reference>
<keyword evidence="3 11" id="KW-0808">Transferase</keyword>
<keyword evidence="5" id="KW-0443">Lipid metabolism</keyword>
<evidence type="ECO:0000256" key="7">
    <source>
        <dbReference type="ARBA" id="ARBA00023264"/>
    </source>
</evidence>
<dbReference type="EC" id="2.7.7.15" evidence="8"/>
<dbReference type="CDD" id="cd02174">
    <property type="entry name" value="CCT"/>
    <property type="match status" value="1"/>
</dbReference>
<keyword evidence="4 11" id="KW-0548">Nucleotidyltransferase</keyword>
<accession>A0A348AZ83</accession>
<comment type="similarity">
    <text evidence="1">Belongs to the cytidylyltransferase family.</text>
</comment>
<dbReference type="Pfam" id="PF01467">
    <property type="entry name" value="CTP_transf_like"/>
    <property type="match status" value="1"/>
</dbReference>
<feature type="compositionally biased region" description="Acidic residues" evidence="9">
    <location>
        <begin position="117"/>
        <end position="127"/>
    </location>
</feature>
<feature type="compositionally biased region" description="Basic and acidic residues" evidence="9">
    <location>
        <begin position="19"/>
        <end position="41"/>
    </location>
</feature>
<evidence type="ECO:0000256" key="6">
    <source>
        <dbReference type="ARBA" id="ARBA00023209"/>
    </source>
</evidence>
<protein>
    <recommendedName>
        <fullName evidence="8">choline-phosphate cytidylyltransferase</fullName>
        <ecNumber evidence="8">2.7.7.15</ecNumber>
    </recommendedName>
</protein>
<dbReference type="InterPro" id="IPR045049">
    <property type="entry name" value="Pcy1-like"/>
</dbReference>
<feature type="domain" description="Cytidyltransferase-like" evidence="10">
    <location>
        <begin position="156"/>
        <end position="288"/>
    </location>
</feature>